<dbReference type="EMBL" id="JACAZI010000004">
    <property type="protein sequence ID" value="KAF7362817.1"/>
    <property type="molecule type" value="Genomic_DNA"/>
</dbReference>
<keyword evidence="3" id="KW-1185">Reference proteome</keyword>
<feature type="region of interest" description="Disordered" evidence="1">
    <location>
        <begin position="246"/>
        <end position="277"/>
    </location>
</feature>
<feature type="compositionally biased region" description="Pro residues" evidence="1">
    <location>
        <begin position="860"/>
        <end position="872"/>
    </location>
</feature>
<evidence type="ECO:0000313" key="3">
    <source>
        <dbReference type="Proteomes" id="UP000620124"/>
    </source>
</evidence>
<feature type="compositionally biased region" description="Low complexity" evidence="1">
    <location>
        <begin position="923"/>
        <end position="936"/>
    </location>
</feature>
<dbReference type="AlphaFoldDB" id="A0A8H7D800"/>
<feature type="compositionally biased region" description="Acidic residues" evidence="1">
    <location>
        <begin position="746"/>
        <end position="783"/>
    </location>
</feature>
<feature type="region of interest" description="Disordered" evidence="1">
    <location>
        <begin position="850"/>
        <end position="967"/>
    </location>
</feature>
<comment type="caution">
    <text evidence="2">The sequence shown here is derived from an EMBL/GenBank/DDBJ whole genome shotgun (WGS) entry which is preliminary data.</text>
</comment>
<feature type="compositionally biased region" description="Pro residues" evidence="1">
    <location>
        <begin position="512"/>
        <end position="523"/>
    </location>
</feature>
<feature type="compositionally biased region" description="Basic and acidic residues" evidence="1">
    <location>
        <begin position="1"/>
        <end position="16"/>
    </location>
</feature>
<evidence type="ECO:0000256" key="1">
    <source>
        <dbReference type="SAM" id="MobiDB-lite"/>
    </source>
</evidence>
<sequence length="986" mass="106875">MDGGRDSGLDNSREQGKLASRSCNIRSRQSRRRPSTFFLSFARNISTRILARSRRESVSENTHMARLPSAFRTRAHANTTGPIPFAPRNGHGRGRYDPIGRSLRGKKRGVRQEKENASFGAGQCGDGVKDVPSWSSFFSAPFTSATSDFEDPASFLFPLEALKEPVPGPVTVFFQPDMHIDGKALVDRTSAVTATSSTLHADSSDGYKPERITHPTALTWDLPRDMSLREQAAVLIQRIHEATVHPDSSHTNIASSASAAPSVAQQPTTSGGGAHEQAEGLGTVVSTSAAVHLLPTPVTNANAFDRFAHASDPWVSASTPAPQEQAPSRMAQPGTSVFGNSTSASANQCLASSSTSTSNAFDRFAADSNPWGVASQSGQSLLARMEPATSTFVNQQFLTTSTSNPPANAFDRFAADSNPWAVASPAASTSAPSLLARMEPAPASTSGNQAPASQGSASLAAAAHSAQSLLARMMVCFFFALILCGQRSLTWYRRPLSPHLLLRLHRRLETPSPRPRPAPPPTPMHSTASRKTAIRGVYRVSLPLLGTLQRCQHSTISLQLRHSRHPLWWRVNTRRSSHLIVPPLLAHHSRRSTHLNRRNAHPSPSPSPFLPLSPEQLAHLATQCTSSEDVVQLLEYARQMGYAEALGQYVPLGVSEGMYAQQEYAHLPDNTPAPAPLPTPTPAPSLLYGPQGCPARREVACPVDVDVGALPAPAQTEWWASIAAVRECRERDEDVGWVGYHIGVDWDGDDEGEEEGGEWEWEVDEDEDEDGDGEEDEGEEEENAAACEVSFALKAMARVGQAIRANWRENYMRAGAGQARRRTGGLGQANTVWVAPGAPWSEGLHESISDLRSGYTDAPPLHPQAPPRPQPQPQSHSQSQTASASSSRRRVRFSARVDVFGSDSDSSSSDYDSDASWEDEGSESPFESRSSPFHSPWRSHSRYPSARPRVSPYPESQARSRARARPVRSCRGIMDSLAWVMGRVAV</sequence>
<feature type="region of interest" description="Disordered" evidence="1">
    <location>
        <begin position="509"/>
        <end position="530"/>
    </location>
</feature>
<proteinExistence type="predicted"/>
<feature type="region of interest" description="Disordered" evidence="1">
    <location>
        <begin position="1"/>
        <end position="30"/>
    </location>
</feature>
<feature type="region of interest" description="Disordered" evidence="1">
    <location>
        <begin position="590"/>
        <end position="612"/>
    </location>
</feature>
<feature type="compositionally biased region" description="Low complexity" evidence="1">
    <location>
        <begin position="873"/>
        <end position="886"/>
    </location>
</feature>
<name>A0A8H7D800_9AGAR</name>
<organism evidence="2 3">
    <name type="scientific">Mycena venus</name>
    <dbReference type="NCBI Taxonomy" id="2733690"/>
    <lineage>
        <taxon>Eukaryota</taxon>
        <taxon>Fungi</taxon>
        <taxon>Dikarya</taxon>
        <taxon>Basidiomycota</taxon>
        <taxon>Agaricomycotina</taxon>
        <taxon>Agaricomycetes</taxon>
        <taxon>Agaricomycetidae</taxon>
        <taxon>Agaricales</taxon>
        <taxon>Marasmiineae</taxon>
        <taxon>Mycenaceae</taxon>
        <taxon>Mycena</taxon>
    </lineage>
</organism>
<feature type="compositionally biased region" description="Low complexity" evidence="1">
    <location>
        <begin position="254"/>
        <end position="264"/>
    </location>
</feature>
<dbReference type="OrthoDB" id="10687621at2759"/>
<reference evidence="2" key="1">
    <citation type="submission" date="2020-05" db="EMBL/GenBank/DDBJ databases">
        <title>Mycena genomes resolve the evolution of fungal bioluminescence.</title>
        <authorList>
            <person name="Tsai I.J."/>
        </authorList>
    </citation>
    <scope>NUCLEOTIDE SEQUENCE</scope>
    <source>
        <strain evidence="2">CCC161011</strain>
    </source>
</reference>
<gene>
    <name evidence="2" type="ORF">MVEN_00631500</name>
</gene>
<feature type="compositionally biased region" description="Acidic residues" evidence="1">
    <location>
        <begin position="911"/>
        <end position="922"/>
    </location>
</feature>
<evidence type="ECO:0000313" key="2">
    <source>
        <dbReference type="EMBL" id="KAF7362817.1"/>
    </source>
</evidence>
<dbReference type="Proteomes" id="UP000620124">
    <property type="component" value="Unassembled WGS sequence"/>
</dbReference>
<feature type="region of interest" description="Disordered" evidence="1">
    <location>
        <begin position="742"/>
        <end position="784"/>
    </location>
</feature>
<accession>A0A8H7D800</accession>
<protein>
    <submittedName>
        <fullName evidence="2">Uncharacterized protein</fullName>
    </submittedName>
</protein>
<feature type="compositionally biased region" description="Basic residues" evidence="1">
    <location>
        <begin position="590"/>
        <end position="600"/>
    </location>
</feature>
<feature type="region of interest" description="Disordered" evidence="1">
    <location>
        <begin position="67"/>
        <end position="123"/>
    </location>
</feature>